<keyword evidence="9" id="KW-1185">Reference proteome</keyword>
<keyword evidence="3 6" id="KW-0694">RNA-binding</keyword>
<keyword evidence="4 6" id="KW-0689">Ribosomal protein</keyword>
<dbReference type="Proteomes" id="UP000011863">
    <property type="component" value="Chromosome"/>
</dbReference>
<keyword evidence="2 6" id="KW-0699">rRNA-binding</keyword>
<dbReference type="GO" id="GO:0003735">
    <property type="term" value="F:structural constituent of ribosome"/>
    <property type="evidence" value="ECO:0007669"/>
    <property type="project" value="UniProtKB-UniRule"/>
</dbReference>
<accession>A0A6C7E971</accession>
<dbReference type="InterPro" id="IPR012340">
    <property type="entry name" value="NA-bd_OB-fold"/>
</dbReference>
<gene>
    <name evidence="6 8" type="primary">rpsQ</name>
    <name evidence="8" type="ORF">YM304_08340</name>
</gene>
<evidence type="ECO:0000256" key="6">
    <source>
        <dbReference type="HAMAP-Rule" id="MF_01345"/>
    </source>
</evidence>
<dbReference type="PRINTS" id="PR00973">
    <property type="entry name" value="RIBOSOMALS17"/>
</dbReference>
<evidence type="ECO:0000256" key="1">
    <source>
        <dbReference type="ARBA" id="ARBA00010254"/>
    </source>
</evidence>
<dbReference type="InterPro" id="IPR019979">
    <property type="entry name" value="Ribosomal_uS17_CS"/>
</dbReference>
<dbReference type="GO" id="GO:0022627">
    <property type="term" value="C:cytosolic small ribosomal subunit"/>
    <property type="evidence" value="ECO:0007669"/>
    <property type="project" value="UniProtKB-UniRule"/>
</dbReference>
<dbReference type="SUPFAM" id="SSF50249">
    <property type="entry name" value="Nucleic acid-binding proteins"/>
    <property type="match status" value="1"/>
</dbReference>
<dbReference type="OrthoDB" id="9811714at2"/>
<dbReference type="KEGG" id="aym:YM304_08340"/>
<dbReference type="HAMAP" id="MF_01345_B">
    <property type="entry name" value="Ribosomal_uS17_B"/>
    <property type="match status" value="1"/>
</dbReference>
<dbReference type="PROSITE" id="PS00056">
    <property type="entry name" value="RIBOSOMAL_S17"/>
    <property type="match status" value="1"/>
</dbReference>
<evidence type="ECO:0000256" key="4">
    <source>
        <dbReference type="ARBA" id="ARBA00022980"/>
    </source>
</evidence>
<evidence type="ECO:0000313" key="9">
    <source>
        <dbReference type="Proteomes" id="UP000011863"/>
    </source>
</evidence>
<comment type="subunit">
    <text evidence="6">Part of the 30S ribosomal subunit.</text>
</comment>
<dbReference type="RefSeq" id="WP_015440395.1">
    <property type="nucleotide sequence ID" value="NC_020520.1"/>
</dbReference>
<dbReference type="EMBL" id="AP012057">
    <property type="protein sequence ID" value="BAN01148.1"/>
    <property type="molecule type" value="Genomic_DNA"/>
</dbReference>
<evidence type="ECO:0000256" key="5">
    <source>
        <dbReference type="ARBA" id="ARBA00023274"/>
    </source>
</evidence>
<comment type="function">
    <text evidence="6">One of the primary rRNA binding proteins, it binds specifically to the 5'-end of 16S ribosomal RNA.</text>
</comment>
<protein>
    <recommendedName>
        <fullName evidence="6">Small ribosomal subunit protein uS17</fullName>
    </recommendedName>
</protein>
<sequence>MSEETAETTERPARKVREGTVVSNKMDKTAVVAVVSRVPHAKYNKMILQTTKLHAHDETNDVNIGDKVRLMETRPLSKLKRWRITDVLERAK</sequence>
<dbReference type="InterPro" id="IPR000266">
    <property type="entry name" value="Ribosomal_uS17"/>
</dbReference>
<dbReference type="GO" id="GO:0006412">
    <property type="term" value="P:translation"/>
    <property type="evidence" value="ECO:0007669"/>
    <property type="project" value="UniProtKB-UniRule"/>
</dbReference>
<dbReference type="NCBIfam" id="TIGR03635">
    <property type="entry name" value="uS17_bact"/>
    <property type="match status" value="1"/>
</dbReference>
<organism evidence="8 9">
    <name type="scientific">Ilumatobacter coccineus (strain NBRC 103263 / KCTC 29153 / YM16-304)</name>
    <dbReference type="NCBI Taxonomy" id="1313172"/>
    <lineage>
        <taxon>Bacteria</taxon>
        <taxon>Bacillati</taxon>
        <taxon>Actinomycetota</taxon>
        <taxon>Acidimicrobiia</taxon>
        <taxon>Acidimicrobiales</taxon>
        <taxon>Ilumatobacteraceae</taxon>
        <taxon>Ilumatobacter</taxon>
    </lineage>
</organism>
<dbReference type="PANTHER" id="PTHR10744">
    <property type="entry name" value="40S RIBOSOMAL PROTEIN S11 FAMILY MEMBER"/>
    <property type="match status" value="1"/>
</dbReference>
<dbReference type="InterPro" id="IPR019984">
    <property type="entry name" value="Ribosomal_uS17_bact/chlr"/>
</dbReference>
<evidence type="ECO:0000256" key="7">
    <source>
        <dbReference type="RuleBase" id="RU003872"/>
    </source>
</evidence>
<dbReference type="AlphaFoldDB" id="A0A6C7E971"/>
<keyword evidence="5 6" id="KW-0687">Ribonucleoprotein</keyword>
<name>A0A6C7E971_ILUCY</name>
<dbReference type="CDD" id="cd00364">
    <property type="entry name" value="Ribosomal_uS17"/>
    <property type="match status" value="1"/>
</dbReference>
<reference evidence="8 9" key="1">
    <citation type="journal article" date="2013" name="Int. J. Syst. Evol. Microbiol.">
        <title>Ilumatobacter nonamiense sp. nov. and Ilumatobacter coccineum sp. nov., isolated from seashore sand.</title>
        <authorList>
            <person name="Matsumoto A."/>
            <person name="Kasai H."/>
            <person name="Matsuo Y."/>
            <person name="Shizuri Y."/>
            <person name="Ichikawa N."/>
            <person name="Fujita N."/>
            <person name="Omura S."/>
            <person name="Takahashi Y."/>
        </authorList>
    </citation>
    <scope>NUCLEOTIDE SEQUENCE [LARGE SCALE GENOMIC DNA]</scope>
    <source>
        <strain evidence="9">NBRC 103263 / KCTC 29153 / YM16-304</strain>
    </source>
</reference>
<proteinExistence type="inferred from homology"/>
<evidence type="ECO:0000256" key="3">
    <source>
        <dbReference type="ARBA" id="ARBA00022884"/>
    </source>
</evidence>
<dbReference type="NCBIfam" id="NF004123">
    <property type="entry name" value="PRK05610.1"/>
    <property type="match status" value="1"/>
</dbReference>
<dbReference type="GO" id="GO:0019843">
    <property type="term" value="F:rRNA binding"/>
    <property type="evidence" value="ECO:0007669"/>
    <property type="project" value="UniProtKB-UniRule"/>
</dbReference>
<dbReference type="Gene3D" id="2.40.50.140">
    <property type="entry name" value="Nucleic acid-binding proteins"/>
    <property type="match status" value="1"/>
</dbReference>
<comment type="similarity">
    <text evidence="1 6 7">Belongs to the universal ribosomal protein uS17 family.</text>
</comment>
<dbReference type="PANTHER" id="PTHR10744:SF1">
    <property type="entry name" value="SMALL RIBOSOMAL SUBUNIT PROTEIN US17M"/>
    <property type="match status" value="1"/>
</dbReference>
<evidence type="ECO:0000313" key="8">
    <source>
        <dbReference type="EMBL" id="BAN01148.1"/>
    </source>
</evidence>
<dbReference type="Pfam" id="PF00366">
    <property type="entry name" value="Ribosomal_S17"/>
    <property type="match status" value="1"/>
</dbReference>
<evidence type="ECO:0000256" key="2">
    <source>
        <dbReference type="ARBA" id="ARBA00022730"/>
    </source>
</evidence>